<organism evidence="2 3">
    <name type="scientific">Clydaea vesicula</name>
    <dbReference type="NCBI Taxonomy" id="447962"/>
    <lineage>
        <taxon>Eukaryota</taxon>
        <taxon>Fungi</taxon>
        <taxon>Fungi incertae sedis</taxon>
        <taxon>Chytridiomycota</taxon>
        <taxon>Chytridiomycota incertae sedis</taxon>
        <taxon>Chytridiomycetes</taxon>
        <taxon>Lobulomycetales</taxon>
        <taxon>Lobulomycetaceae</taxon>
        <taxon>Clydaea</taxon>
    </lineage>
</organism>
<name>A0AAD5U748_9FUNG</name>
<evidence type="ECO:0000313" key="2">
    <source>
        <dbReference type="EMBL" id="KAJ3226849.1"/>
    </source>
</evidence>
<proteinExistence type="predicted"/>
<accession>A0AAD5U748</accession>
<sequence length="115" mass="13636">MHRILQKLRFSANSTFVRRYGSGHAEGYEPGGYIFGRPPLKPGEKRKKYFWETMWYYGYYGPFIIFFLAEYYSPKHSIVEEAKIEAQKRMAMRGETFGWPFPANYALVEVRKEGE</sequence>
<dbReference type="PANTHER" id="PTHR40637">
    <property type="entry name" value="ESSS SUBUNIT OF NADH:UBIQUINONE OXIDOREDUCTASE (COMPLEX I) PROTEIN"/>
    <property type="match status" value="1"/>
</dbReference>
<keyword evidence="1" id="KW-0812">Transmembrane</keyword>
<feature type="transmembrane region" description="Helical" evidence="1">
    <location>
        <begin position="54"/>
        <end position="72"/>
    </location>
</feature>
<gene>
    <name evidence="2" type="ORF">HK099_003961</name>
</gene>
<reference evidence="2" key="1">
    <citation type="submission" date="2020-05" db="EMBL/GenBank/DDBJ databases">
        <title>Phylogenomic resolution of chytrid fungi.</title>
        <authorList>
            <person name="Stajich J.E."/>
            <person name="Amses K."/>
            <person name="Simmons R."/>
            <person name="Seto K."/>
            <person name="Myers J."/>
            <person name="Bonds A."/>
            <person name="Quandt C.A."/>
            <person name="Barry K."/>
            <person name="Liu P."/>
            <person name="Grigoriev I."/>
            <person name="Longcore J.E."/>
            <person name="James T.Y."/>
        </authorList>
    </citation>
    <scope>NUCLEOTIDE SEQUENCE</scope>
    <source>
        <strain evidence="2">JEL0476</strain>
    </source>
</reference>
<comment type="caution">
    <text evidence="2">The sequence shown here is derived from an EMBL/GenBank/DDBJ whole genome shotgun (WGS) entry which is preliminary data.</text>
</comment>
<dbReference type="AlphaFoldDB" id="A0AAD5U748"/>
<keyword evidence="1" id="KW-1133">Transmembrane helix</keyword>
<evidence type="ECO:0008006" key="4">
    <source>
        <dbReference type="Google" id="ProtNLM"/>
    </source>
</evidence>
<evidence type="ECO:0000256" key="1">
    <source>
        <dbReference type="SAM" id="Phobius"/>
    </source>
</evidence>
<evidence type="ECO:0000313" key="3">
    <source>
        <dbReference type="Proteomes" id="UP001211065"/>
    </source>
</evidence>
<dbReference type="EMBL" id="JADGJW010000027">
    <property type="protein sequence ID" value="KAJ3226849.1"/>
    <property type="molecule type" value="Genomic_DNA"/>
</dbReference>
<protein>
    <recommendedName>
        <fullName evidence="4">NADH-ubiquinone oxidoreductase ESSS subunit</fullName>
    </recommendedName>
</protein>
<keyword evidence="3" id="KW-1185">Reference proteome</keyword>
<dbReference type="PANTHER" id="PTHR40637:SF1">
    <property type="entry name" value="ESSS SUBUNIT OF NADH:UBIQUINONE OXIDOREDUCTASE (COMPLEX I) PROTEIN"/>
    <property type="match status" value="1"/>
</dbReference>
<keyword evidence="1" id="KW-0472">Membrane</keyword>
<dbReference type="Proteomes" id="UP001211065">
    <property type="component" value="Unassembled WGS sequence"/>
</dbReference>